<organism evidence="1 2">
    <name type="scientific">Collybiopsis confluens</name>
    <dbReference type="NCBI Taxonomy" id="2823264"/>
    <lineage>
        <taxon>Eukaryota</taxon>
        <taxon>Fungi</taxon>
        <taxon>Dikarya</taxon>
        <taxon>Basidiomycota</taxon>
        <taxon>Agaricomycotina</taxon>
        <taxon>Agaricomycetes</taxon>
        <taxon>Agaricomycetidae</taxon>
        <taxon>Agaricales</taxon>
        <taxon>Marasmiineae</taxon>
        <taxon>Omphalotaceae</taxon>
        <taxon>Collybiopsis</taxon>
    </lineage>
</organism>
<evidence type="ECO:0000313" key="2">
    <source>
        <dbReference type="Proteomes" id="UP000518752"/>
    </source>
</evidence>
<accession>A0A8H5MDC2</accession>
<evidence type="ECO:0000313" key="1">
    <source>
        <dbReference type="EMBL" id="KAF5389739.1"/>
    </source>
</evidence>
<dbReference type="EMBL" id="JAACJN010000020">
    <property type="protein sequence ID" value="KAF5389739.1"/>
    <property type="molecule type" value="Genomic_DNA"/>
</dbReference>
<name>A0A8H5MDC2_9AGAR</name>
<proteinExistence type="predicted"/>
<dbReference type="OrthoDB" id="3265206at2759"/>
<dbReference type="Proteomes" id="UP000518752">
    <property type="component" value="Unassembled WGS sequence"/>
</dbReference>
<keyword evidence="2" id="KW-1185">Reference proteome</keyword>
<gene>
    <name evidence="1" type="ORF">D9757_005992</name>
</gene>
<comment type="caution">
    <text evidence="1">The sequence shown here is derived from an EMBL/GenBank/DDBJ whole genome shotgun (WGS) entry which is preliminary data.</text>
</comment>
<reference evidence="1 2" key="1">
    <citation type="journal article" date="2020" name="ISME J.">
        <title>Uncovering the hidden diversity of litter-decomposition mechanisms in mushroom-forming fungi.</title>
        <authorList>
            <person name="Floudas D."/>
            <person name="Bentzer J."/>
            <person name="Ahren D."/>
            <person name="Johansson T."/>
            <person name="Persson P."/>
            <person name="Tunlid A."/>
        </authorList>
    </citation>
    <scope>NUCLEOTIDE SEQUENCE [LARGE SCALE GENOMIC DNA]</scope>
    <source>
        <strain evidence="1 2">CBS 406.79</strain>
    </source>
</reference>
<dbReference type="AlphaFoldDB" id="A0A8H5MDC2"/>
<protein>
    <submittedName>
        <fullName evidence="1">Uncharacterized protein</fullName>
    </submittedName>
</protein>
<sequence>MASVNIDVAAVVKEIRESLQLVYNANEKRKTKRNEARLIVYRALALHPVLDNLHLLEPYDYSFRKLCAIYAPPNESPSWLSKTLLGRRNDKHFTKVAQLATTGTRAKVMLILLWIIGNRLEDGIVDSLISNVCENGIRLGTALREDEAADLVKQIAGLGEAFVSLRRTIKKRLPIEKDPYKDLKLELSRDDTMLCAHTFPKHLYDVRKDPLYLLQPASATTPMAGLPAKHESVIIPENELTRLIIDWSMKNYQLGKDVRTEADIDHRAYWHAHCRCEHRTGG</sequence>